<evidence type="ECO:0000313" key="3">
    <source>
        <dbReference type="Proteomes" id="UP001501147"/>
    </source>
</evidence>
<dbReference type="EMBL" id="BAABJV010000001">
    <property type="protein sequence ID" value="GAA4761084.1"/>
    <property type="molecule type" value="Genomic_DNA"/>
</dbReference>
<dbReference type="RefSeq" id="WP_345608477.1">
    <property type="nucleotide sequence ID" value="NZ_BAABJV010000001.1"/>
</dbReference>
<keyword evidence="1" id="KW-1133">Transmembrane helix</keyword>
<protein>
    <submittedName>
        <fullName evidence="2">Uncharacterized protein</fullName>
    </submittedName>
</protein>
<sequence>MPRQHRFPLIATSAIAVLIHLAGIAVYLHGGLRAAANLALPAIGSLVAVWLVRIGDGLGKTPGRRPRGR</sequence>
<proteinExistence type="predicted"/>
<reference evidence="3" key="1">
    <citation type="journal article" date="2019" name="Int. J. Syst. Evol. Microbiol.">
        <title>The Global Catalogue of Microorganisms (GCM) 10K type strain sequencing project: providing services to taxonomists for standard genome sequencing and annotation.</title>
        <authorList>
            <consortium name="The Broad Institute Genomics Platform"/>
            <consortium name="The Broad Institute Genome Sequencing Center for Infectious Disease"/>
            <person name="Wu L."/>
            <person name="Ma J."/>
        </authorList>
    </citation>
    <scope>NUCLEOTIDE SEQUENCE [LARGE SCALE GENOMIC DNA]</scope>
    <source>
        <strain evidence="3">JCM 18324</strain>
    </source>
</reference>
<organism evidence="2 3">
    <name type="scientific">Streptomyces sanyensis</name>
    <dbReference type="NCBI Taxonomy" id="568869"/>
    <lineage>
        <taxon>Bacteria</taxon>
        <taxon>Bacillati</taxon>
        <taxon>Actinomycetota</taxon>
        <taxon>Actinomycetes</taxon>
        <taxon>Kitasatosporales</taxon>
        <taxon>Streptomycetaceae</taxon>
        <taxon>Streptomyces</taxon>
    </lineage>
</organism>
<name>A0ABP8ZNY3_9ACTN</name>
<evidence type="ECO:0000313" key="2">
    <source>
        <dbReference type="EMBL" id="GAA4761084.1"/>
    </source>
</evidence>
<accession>A0ABP8ZNY3</accession>
<feature type="transmembrane region" description="Helical" evidence="1">
    <location>
        <begin position="7"/>
        <end position="28"/>
    </location>
</feature>
<keyword evidence="3" id="KW-1185">Reference proteome</keyword>
<keyword evidence="1" id="KW-0812">Transmembrane</keyword>
<comment type="caution">
    <text evidence="2">The sequence shown here is derived from an EMBL/GenBank/DDBJ whole genome shotgun (WGS) entry which is preliminary data.</text>
</comment>
<gene>
    <name evidence="2" type="ORF">GCM10023329_02880</name>
</gene>
<evidence type="ECO:0000256" key="1">
    <source>
        <dbReference type="SAM" id="Phobius"/>
    </source>
</evidence>
<feature type="transmembrane region" description="Helical" evidence="1">
    <location>
        <begin position="34"/>
        <end position="55"/>
    </location>
</feature>
<keyword evidence="1" id="KW-0472">Membrane</keyword>
<dbReference type="Proteomes" id="UP001501147">
    <property type="component" value="Unassembled WGS sequence"/>
</dbReference>